<dbReference type="Proteomes" id="UP000298652">
    <property type="component" value="Chromosome 1"/>
</dbReference>
<dbReference type="EMBL" id="CM016552">
    <property type="protein sequence ID" value="TKW38179.1"/>
    <property type="molecule type" value="Genomic_DNA"/>
</dbReference>
<reference evidence="2" key="1">
    <citation type="submission" date="2019-03" db="EMBL/GenBank/DDBJ databases">
        <title>WGS assembly of Setaria viridis.</title>
        <authorList>
            <person name="Huang P."/>
            <person name="Jenkins J."/>
            <person name="Grimwood J."/>
            <person name="Barry K."/>
            <person name="Healey A."/>
            <person name="Mamidi S."/>
            <person name="Sreedasyam A."/>
            <person name="Shu S."/>
            <person name="Feldman M."/>
            <person name="Wu J."/>
            <person name="Yu Y."/>
            <person name="Chen C."/>
            <person name="Johnson J."/>
            <person name="Rokhsar D."/>
            <person name="Baxter I."/>
            <person name="Schmutz J."/>
            <person name="Brutnell T."/>
            <person name="Kellogg E."/>
        </authorList>
    </citation>
    <scope>NUCLEOTIDE SEQUENCE [LARGE SCALE GENOMIC DNA]</scope>
</reference>
<gene>
    <name evidence="2" type="ORF">SEVIR_1G096600v2</name>
</gene>
<evidence type="ECO:0000313" key="3">
    <source>
        <dbReference type="Proteomes" id="UP000298652"/>
    </source>
</evidence>
<accession>A0A4U6WB58</accession>
<feature type="compositionally biased region" description="Basic and acidic residues" evidence="1">
    <location>
        <begin position="77"/>
        <end position="87"/>
    </location>
</feature>
<evidence type="ECO:0000313" key="2">
    <source>
        <dbReference type="EMBL" id="TKW38179.1"/>
    </source>
</evidence>
<protein>
    <submittedName>
        <fullName evidence="2">Uncharacterized protein</fullName>
    </submittedName>
</protein>
<evidence type="ECO:0000256" key="1">
    <source>
        <dbReference type="SAM" id="MobiDB-lite"/>
    </source>
</evidence>
<dbReference type="Gramene" id="TKW38179">
    <property type="protein sequence ID" value="TKW38179"/>
    <property type="gene ID" value="SEVIR_1G096600v2"/>
</dbReference>
<keyword evidence="3" id="KW-1185">Reference proteome</keyword>
<dbReference type="AlphaFoldDB" id="A0A4U6WB58"/>
<proteinExistence type="predicted"/>
<name>A0A4U6WB58_SETVI</name>
<feature type="region of interest" description="Disordered" evidence="1">
    <location>
        <begin position="63"/>
        <end position="105"/>
    </location>
</feature>
<organism evidence="2 3">
    <name type="scientific">Setaria viridis</name>
    <name type="common">Green bristlegrass</name>
    <name type="synonym">Setaria italica subsp. viridis</name>
    <dbReference type="NCBI Taxonomy" id="4556"/>
    <lineage>
        <taxon>Eukaryota</taxon>
        <taxon>Viridiplantae</taxon>
        <taxon>Streptophyta</taxon>
        <taxon>Embryophyta</taxon>
        <taxon>Tracheophyta</taxon>
        <taxon>Spermatophyta</taxon>
        <taxon>Magnoliopsida</taxon>
        <taxon>Liliopsida</taxon>
        <taxon>Poales</taxon>
        <taxon>Poaceae</taxon>
        <taxon>PACMAD clade</taxon>
        <taxon>Panicoideae</taxon>
        <taxon>Panicodae</taxon>
        <taxon>Paniceae</taxon>
        <taxon>Cenchrinae</taxon>
        <taxon>Setaria</taxon>
    </lineage>
</organism>
<feature type="region of interest" description="Disordered" evidence="1">
    <location>
        <begin position="118"/>
        <end position="141"/>
    </location>
</feature>
<sequence length="141" mass="16043">MFNRSGLWTRKYQVGQPQAPLWLDPSHAVQILPAEKKPRRQHIASPKEGSSWRRHWRIDMLARQNPYQQSFQKRKKGGSEKKKRDDGPLSSKSRGGVPNFSLDEGNSSCEYEVVIGNEHPATPTPAPAMLKPYCHLMPPKS</sequence>